<sequence length="201" mass="22128">MALALDIRRSEQTVTFRDRPRPYRSSPVTDKHDEHARGLRPNGISEETCEAALYGPASEAGRISAALAVLLEMTGDVDSDVVAPRGEHLHGGVGRTAVNTAVKCDALKTRQFGVSRKSVFLEWCKEWLMMLGAIKAVLVQHYLATLTFASDVPLHHKLRLSAYIKDQQSMDHLARNLRTKFGNAKTEWTGSLAMPSTSSPS</sequence>
<gene>
    <name evidence="2" type="ORF">PSFLO_03891</name>
</gene>
<protein>
    <submittedName>
        <fullName evidence="2">Uncharacterized protein</fullName>
    </submittedName>
</protein>
<evidence type="ECO:0000313" key="2">
    <source>
        <dbReference type="EMBL" id="SPO38413.1"/>
    </source>
</evidence>
<dbReference type="EMBL" id="OOIP01000010">
    <property type="protein sequence ID" value="SPO38413.1"/>
    <property type="molecule type" value="Genomic_DNA"/>
</dbReference>
<dbReference type="Proteomes" id="UP000323386">
    <property type="component" value="Unassembled WGS sequence"/>
</dbReference>
<evidence type="ECO:0000256" key="1">
    <source>
        <dbReference type="SAM" id="MobiDB-lite"/>
    </source>
</evidence>
<organism evidence="2 3">
    <name type="scientific">Pseudozyma flocculosa</name>
    <dbReference type="NCBI Taxonomy" id="84751"/>
    <lineage>
        <taxon>Eukaryota</taxon>
        <taxon>Fungi</taxon>
        <taxon>Dikarya</taxon>
        <taxon>Basidiomycota</taxon>
        <taxon>Ustilaginomycotina</taxon>
        <taxon>Ustilaginomycetes</taxon>
        <taxon>Ustilaginales</taxon>
        <taxon>Ustilaginaceae</taxon>
        <taxon>Pseudozyma</taxon>
    </lineage>
</organism>
<feature type="region of interest" description="Disordered" evidence="1">
    <location>
        <begin position="13"/>
        <end position="41"/>
    </location>
</feature>
<dbReference type="AlphaFoldDB" id="A0A5C3F1M5"/>
<name>A0A5C3F1M5_9BASI</name>
<evidence type="ECO:0000313" key="3">
    <source>
        <dbReference type="Proteomes" id="UP000323386"/>
    </source>
</evidence>
<dbReference type="OrthoDB" id="5569532at2759"/>
<reference evidence="2 3" key="1">
    <citation type="submission" date="2018-03" db="EMBL/GenBank/DDBJ databases">
        <authorList>
            <person name="Guldener U."/>
        </authorList>
    </citation>
    <scope>NUCLEOTIDE SEQUENCE [LARGE SCALE GENOMIC DNA]</scope>
    <source>
        <strain evidence="2 3">DAOM196992</strain>
    </source>
</reference>
<proteinExistence type="predicted"/>
<accession>A0A5C3F1M5</accession>
<keyword evidence="3" id="KW-1185">Reference proteome</keyword>